<evidence type="ECO:0000313" key="2">
    <source>
        <dbReference type="Proteomes" id="UP000006034"/>
    </source>
</evidence>
<dbReference type="Pfam" id="PF03013">
    <property type="entry name" value="Pyr_excise"/>
    <property type="match status" value="1"/>
</dbReference>
<reference evidence="1 2" key="1">
    <citation type="submission" date="2010-10" db="EMBL/GenBank/DDBJ databases">
        <authorList>
            <consortium name="The Broad Institute Genome Sequencing Platform"/>
            <person name="Ward D."/>
            <person name="Earl A."/>
            <person name="Feldgarden M."/>
            <person name="Young S.K."/>
            <person name="Gargeya S."/>
            <person name="Zeng Q."/>
            <person name="Alvarado L."/>
            <person name="Berlin A."/>
            <person name="Bochicchio J."/>
            <person name="Chapman S.B."/>
            <person name="Chen Z."/>
            <person name="Freedman E."/>
            <person name="Gellesch M."/>
            <person name="Goldberg J."/>
            <person name="Griggs A."/>
            <person name="Gujja S."/>
            <person name="Heilman E."/>
            <person name="Heiman D."/>
            <person name="Howarth C."/>
            <person name="Mehta T."/>
            <person name="Neiman D."/>
            <person name="Pearson M."/>
            <person name="Roberts A."/>
            <person name="Saif S."/>
            <person name="Shea T."/>
            <person name="Shenoy N."/>
            <person name="Sisk P."/>
            <person name="Stolte C."/>
            <person name="Sykes S."/>
            <person name="White J."/>
            <person name="Yandava C."/>
            <person name="Allen-Vercoe E."/>
            <person name="Sibley C."/>
            <person name="Ambrose C.E."/>
            <person name="Strauss J."/>
            <person name="Daigneault M."/>
            <person name="Haas B."/>
            <person name="Nusbaum C."/>
            <person name="Birren B."/>
        </authorList>
    </citation>
    <scope>NUCLEOTIDE SEQUENCE [LARGE SCALE GENOMIC DNA]</scope>
    <source>
        <strain evidence="1 2">3_1_6</strain>
    </source>
</reference>
<sequence>MRMWMLPPETMCRKHLLGEHVELHMLLGSLRRGKNIDGFLAGKLVDPRRMFRRHEELVLEMERRGYRHASPLDEAECETLARRYGHTGTGIDAGANAAELARRCPECAKRLRRP</sequence>
<proteinExistence type="predicted"/>
<keyword evidence="2" id="KW-1185">Reference proteome</keyword>
<accession>E5Y6Q8</accession>
<gene>
    <name evidence="1" type="ORF">HMPREF0179_01871</name>
</gene>
<dbReference type="RefSeq" id="WP_005027538.1">
    <property type="nucleotide sequence ID" value="NZ_KE150238.1"/>
</dbReference>
<evidence type="ECO:0008006" key="3">
    <source>
        <dbReference type="Google" id="ProtNLM"/>
    </source>
</evidence>
<dbReference type="GeneID" id="78084138"/>
<dbReference type="AlphaFoldDB" id="E5Y6Q8"/>
<dbReference type="OrthoDB" id="3253436at2"/>
<dbReference type="InterPro" id="IPR004260">
    <property type="entry name" value="Pyr-dimer_DNA_glycosylase"/>
</dbReference>
<reference evidence="1 2" key="2">
    <citation type="submission" date="2013-04" db="EMBL/GenBank/DDBJ databases">
        <title>The Genome Sequence of Bilophila wadsworthia 3_1_6.</title>
        <authorList>
            <consortium name="The Broad Institute Genomics Platform"/>
            <person name="Earl A."/>
            <person name="Ward D."/>
            <person name="Feldgarden M."/>
            <person name="Gevers D."/>
            <person name="Sibley C."/>
            <person name="Strauss J."/>
            <person name="Allen-Vercoe E."/>
            <person name="Walker B."/>
            <person name="Young S."/>
            <person name="Zeng Q."/>
            <person name="Gargeya S."/>
            <person name="Fitzgerald M."/>
            <person name="Haas B."/>
            <person name="Abouelleil A."/>
            <person name="Allen A.W."/>
            <person name="Alvarado L."/>
            <person name="Arachchi H.M."/>
            <person name="Berlin A.M."/>
            <person name="Chapman S.B."/>
            <person name="Gainer-Dewar J."/>
            <person name="Goldberg J."/>
            <person name="Griggs A."/>
            <person name="Gujja S."/>
            <person name="Hansen M."/>
            <person name="Howarth C."/>
            <person name="Imamovic A."/>
            <person name="Ireland A."/>
            <person name="Larimer J."/>
            <person name="McCowan C."/>
            <person name="Murphy C."/>
            <person name="Pearson M."/>
            <person name="Poon T.W."/>
            <person name="Priest M."/>
            <person name="Roberts A."/>
            <person name="Saif S."/>
            <person name="Shea T."/>
            <person name="Sisk P."/>
            <person name="Sykes S."/>
            <person name="Wortman J."/>
            <person name="Nusbaum C."/>
            <person name="Birren B."/>
        </authorList>
    </citation>
    <scope>NUCLEOTIDE SEQUENCE [LARGE SCALE GENOMIC DNA]</scope>
    <source>
        <strain evidence="1 2">3_1_6</strain>
    </source>
</reference>
<dbReference type="eggNOG" id="ENOG5032TXM">
    <property type="taxonomic scope" value="Bacteria"/>
</dbReference>
<name>E5Y6Q8_BILW3</name>
<evidence type="ECO:0000313" key="1">
    <source>
        <dbReference type="EMBL" id="EFV44317.1"/>
    </source>
</evidence>
<dbReference type="InterPro" id="IPR024796">
    <property type="entry name" value="T4_endonuc_V"/>
</dbReference>
<dbReference type="EMBL" id="ADCP02000001">
    <property type="protein sequence ID" value="EFV44317.1"/>
    <property type="molecule type" value="Genomic_DNA"/>
</dbReference>
<dbReference type="HOGENOM" id="CLU_2116252_0_0_7"/>
<comment type="caution">
    <text evidence="1">The sequence shown here is derived from an EMBL/GenBank/DDBJ whole genome shotgun (WGS) entry which is preliminary data.</text>
</comment>
<dbReference type="Proteomes" id="UP000006034">
    <property type="component" value="Unassembled WGS sequence"/>
</dbReference>
<dbReference type="Gene3D" id="1.10.440.10">
    <property type="entry name" value="T4 endonuclease V"/>
    <property type="match status" value="1"/>
</dbReference>
<organism evidence="1 2">
    <name type="scientific">Bilophila wadsworthia (strain 3_1_6)</name>
    <dbReference type="NCBI Taxonomy" id="563192"/>
    <lineage>
        <taxon>Bacteria</taxon>
        <taxon>Pseudomonadati</taxon>
        <taxon>Thermodesulfobacteriota</taxon>
        <taxon>Desulfovibrionia</taxon>
        <taxon>Desulfovibrionales</taxon>
        <taxon>Desulfovibrionaceae</taxon>
        <taxon>Bilophila</taxon>
    </lineage>
</organism>
<protein>
    <recommendedName>
        <fullName evidence="3">Pyrimidine dimer DNA glycosylase</fullName>
    </recommendedName>
</protein>
<dbReference type="SUPFAM" id="SSF47077">
    <property type="entry name" value="T4 endonuclease V"/>
    <property type="match status" value="1"/>
</dbReference>